<name>A0A427ABN4_ENSVE</name>
<evidence type="ECO:0000313" key="1">
    <source>
        <dbReference type="EMBL" id="RRT73633.1"/>
    </source>
</evidence>
<organism evidence="1 2">
    <name type="scientific">Ensete ventricosum</name>
    <name type="common">Abyssinian banana</name>
    <name type="synonym">Musa ensete</name>
    <dbReference type="NCBI Taxonomy" id="4639"/>
    <lineage>
        <taxon>Eukaryota</taxon>
        <taxon>Viridiplantae</taxon>
        <taxon>Streptophyta</taxon>
        <taxon>Embryophyta</taxon>
        <taxon>Tracheophyta</taxon>
        <taxon>Spermatophyta</taxon>
        <taxon>Magnoliopsida</taxon>
        <taxon>Liliopsida</taxon>
        <taxon>Zingiberales</taxon>
        <taxon>Musaceae</taxon>
        <taxon>Ensete</taxon>
    </lineage>
</organism>
<reference evidence="1 2" key="1">
    <citation type="journal article" date="2014" name="Agronomy (Basel)">
        <title>A Draft Genome Sequence for Ensete ventricosum, the Drought-Tolerant Tree Against Hunger.</title>
        <authorList>
            <person name="Harrison J."/>
            <person name="Moore K.A."/>
            <person name="Paszkiewicz K."/>
            <person name="Jones T."/>
            <person name="Grant M."/>
            <person name="Ambacheew D."/>
            <person name="Muzemil S."/>
            <person name="Studholme D.J."/>
        </authorList>
    </citation>
    <scope>NUCLEOTIDE SEQUENCE [LARGE SCALE GENOMIC DNA]</scope>
</reference>
<dbReference type="AlphaFoldDB" id="A0A427ABN4"/>
<sequence length="86" mass="10002">MSWPGKELGLVRGQLCKGIHVVVWSKRFTKNWQRITIDVSGGEWFVYSRVLVPIPCSTGLYPLFRVSLHEIPNSTMRCFISERRHL</sequence>
<comment type="caution">
    <text evidence="1">The sequence shown here is derived from an EMBL/GenBank/DDBJ whole genome shotgun (WGS) entry which is preliminary data.</text>
</comment>
<accession>A0A427ABN4</accession>
<dbReference type="Proteomes" id="UP000287651">
    <property type="component" value="Unassembled WGS sequence"/>
</dbReference>
<gene>
    <name evidence="1" type="ORF">B296_00007011</name>
</gene>
<protein>
    <submittedName>
        <fullName evidence="1">Uncharacterized protein</fullName>
    </submittedName>
</protein>
<evidence type="ECO:0000313" key="2">
    <source>
        <dbReference type="Proteomes" id="UP000287651"/>
    </source>
</evidence>
<dbReference type="EMBL" id="AMZH03003036">
    <property type="protein sequence ID" value="RRT73633.1"/>
    <property type="molecule type" value="Genomic_DNA"/>
</dbReference>
<proteinExistence type="predicted"/>